<dbReference type="Proteomes" id="UP000095751">
    <property type="component" value="Unassembled WGS sequence"/>
</dbReference>
<name>A0A1E7FYG8_9STRA</name>
<dbReference type="EMBL" id="KV784353">
    <property type="protein sequence ID" value="OEU23185.1"/>
    <property type="molecule type" value="Genomic_DNA"/>
</dbReference>
<evidence type="ECO:0000256" key="1">
    <source>
        <dbReference type="SAM" id="MobiDB-lite"/>
    </source>
</evidence>
<gene>
    <name evidence="2" type="ORF">FRACYDRAFT_259325</name>
</gene>
<proteinExistence type="predicted"/>
<dbReference type="InParanoid" id="A0A1E7FYG8"/>
<dbReference type="OrthoDB" id="46607at2759"/>
<dbReference type="KEGG" id="fcy:FRACYDRAFT_259325"/>
<dbReference type="AlphaFoldDB" id="A0A1E7FYG8"/>
<feature type="compositionally biased region" description="Low complexity" evidence="1">
    <location>
        <begin position="173"/>
        <end position="199"/>
    </location>
</feature>
<evidence type="ECO:0000313" key="3">
    <source>
        <dbReference type="Proteomes" id="UP000095751"/>
    </source>
</evidence>
<protein>
    <submittedName>
        <fullName evidence="2">Uncharacterized protein</fullName>
    </submittedName>
</protein>
<accession>A0A1E7FYG8</accession>
<feature type="compositionally biased region" description="Low complexity" evidence="1">
    <location>
        <begin position="67"/>
        <end position="78"/>
    </location>
</feature>
<reference evidence="2 3" key="1">
    <citation type="submission" date="2016-09" db="EMBL/GenBank/DDBJ databases">
        <title>Extensive genetic diversity and differential bi-allelic expression allows diatom success in the polar Southern Ocean.</title>
        <authorList>
            <consortium name="DOE Joint Genome Institute"/>
            <person name="Mock T."/>
            <person name="Otillar R.P."/>
            <person name="Strauss J."/>
            <person name="Dupont C."/>
            <person name="Frickenhaus S."/>
            <person name="Maumus F."/>
            <person name="Mcmullan M."/>
            <person name="Sanges R."/>
            <person name="Schmutz J."/>
            <person name="Toseland A."/>
            <person name="Valas R."/>
            <person name="Veluchamy A."/>
            <person name="Ward B.J."/>
            <person name="Allen A."/>
            <person name="Barry K."/>
            <person name="Falciatore A."/>
            <person name="Ferrante M."/>
            <person name="Fortunato A.E."/>
            <person name="Gloeckner G."/>
            <person name="Gruber A."/>
            <person name="Hipkin R."/>
            <person name="Janech M."/>
            <person name="Kroth P."/>
            <person name="Leese F."/>
            <person name="Lindquist E."/>
            <person name="Lyon B.R."/>
            <person name="Martin J."/>
            <person name="Mayer C."/>
            <person name="Parker M."/>
            <person name="Quesneville H."/>
            <person name="Raymond J."/>
            <person name="Uhlig C."/>
            <person name="Valentin K.U."/>
            <person name="Worden A.Z."/>
            <person name="Armbrust E.V."/>
            <person name="Bowler C."/>
            <person name="Green B."/>
            <person name="Moulton V."/>
            <person name="Van Oosterhout C."/>
            <person name="Grigoriev I."/>
        </authorList>
    </citation>
    <scope>NUCLEOTIDE SEQUENCE [LARGE SCALE GENOMIC DNA]</scope>
    <source>
        <strain evidence="2 3">CCMP1102</strain>
    </source>
</reference>
<feature type="region of interest" description="Disordered" evidence="1">
    <location>
        <begin position="232"/>
        <end position="261"/>
    </location>
</feature>
<keyword evidence="3" id="KW-1185">Reference proteome</keyword>
<sequence length="304" mass="31401">MGQVCSGAKEESTKGGPLDLPSDHNSSDQYSGGDNNKDVTDLLGGDSNIGDPMMRGGAGGIGSDGETNNTQINQQQQQGVTPVTSAEAAKVAAVKAEEERRKRKELWIVNGAARGMVAVRSTRGSTGYYDQGFAGLLAQHLEQTTSFPNRLPLVLPPPPSSSQKQENSGGSSGTSSNDVTSAGGDSNTTTGSTTTTSTMKTGTSVFDRLAQPPWDGLDLLVLQQQLENDNINIDNHTSSSTQQNTAATGSGAGGATTTSAGGVAVDPNKLMDTIAESLLDGPYTVLPAKQQLFAGVKPMVENLL</sequence>
<feature type="region of interest" description="Disordered" evidence="1">
    <location>
        <begin position="1"/>
        <end position="83"/>
    </location>
</feature>
<organism evidence="2 3">
    <name type="scientific">Fragilariopsis cylindrus CCMP1102</name>
    <dbReference type="NCBI Taxonomy" id="635003"/>
    <lineage>
        <taxon>Eukaryota</taxon>
        <taxon>Sar</taxon>
        <taxon>Stramenopiles</taxon>
        <taxon>Ochrophyta</taxon>
        <taxon>Bacillariophyta</taxon>
        <taxon>Bacillariophyceae</taxon>
        <taxon>Bacillariophycidae</taxon>
        <taxon>Bacillariales</taxon>
        <taxon>Bacillariaceae</taxon>
        <taxon>Fragilariopsis</taxon>
    </lineage>
</organism>
<feature type="region of interest" description="Disordered" evidence="1">
    <location>
        <begin position="148"/>
        <end position="199"/>
    </location>
</feature>
<evidence type="ECO:0000313" key="2">
    <source>
        <dbReference type="EMBL" id="OEU23185.1"/>
    </source>
</evidence>
<feature type="compositionally biased region" description="Low complexity" evidence="1">
    <location>
        <begin position="237"/>
        <end position="261"/>
    </location>
</feature>